<dbReference type="OrthoDB" id="6783201at2759"/>
<comment type="caution">
    <text evidence="1">The sequence shown here is derived from an EMBL/GenBank/DDBJ whole genome shotgun (WGS) entry which is preliminary data.</text>
</comment>
<organism evidence="1 2">
    <name type="scientific">Ignelater luminosus</name>
    <name type="common">Cucubano</name>
    <name type="synonym">Pyrophorus luminosus</name>
    <dbReference type="NCBI Taxonomy" id="2038154"/>
    <lineage>
        <taxon>Eukaryota</taxon>
        <taxon>Metazoa</taxon>
        <taxon>Ecdysozoa</taxon>
        <taxon>Arthropoda</taxon>
        <taxon>Hexapoda</taxon>
        <taxon>Insecta</taxon>
        <taxon>Pterygota</taxon>
        <taxon>Neoptera</taxon>
        <taxon>Endopterygota</taxon>
        <taxon>Coleoptera</taxon>
        <taxon>Polyphaga</taxon>
        <taxon>Elateriformia</taxon>
        <taxon>Elateroidea</taxon>
        <taxon>Elateridae</taxon>
        <taxon>Agrypninae</taxon>
        <taxon>Pyrophorini</taxon>
        <taxon>Ignelater</taxon>
    </lineage>
</organism>
<dbReference type="EMBL" id="VTPC01090648">
    <property type="protein sequence ID" value="KAF2882153.1"/>
    <property type="molecule type" value="Genomic_DNA"/>
</dbReference>
<evidence type="ECO:0000313" key="1">
    <source>
        <dbReference type="EMBL" id="KAF2882153.1"/>
    </source>
</evidence>
<reference evidence="1" key="1">
    <citation type="submission" date="2019-08" db="EMBL/GenBank/DDBJ databases">
        <title>The genome of the North American firefly Photinus pyralis.</title>
        <authorList>
            <consortium name="Photinus pyralis genome working group"/>
            <person name="Fallon T.R."/>
            <person name="Sander Lower S.E."/>
            <person name="Weng J.-K."/>
        </authorList>
    </citation>
    <scope>NUCLEOTIDE SEQUENCE</scope>
    <source>
        <strain evidence="1">TRF0915ILg1</strain>
        <tissue evidence="1">Whole body</tissue>
    </source>
</reference>
<evidence type="ECO:0000313" key="2">
    <source>
        <dbReference type="Proteomes" id="UP000801492"/>
    </source>
</evidence>
<gene>
    <name evidence="1" type="ORF">ILUMI_24009</name>
</gene>
<dbReference type="AlphaFoldDB" id="A0A8K0CCS4"/>
<name>A0A8K0CCS4_IGNLU</name>
<accession>A0A8K0CCS4</accession>
<dbReference type="Proteomes" id="UP000801492">
    <property type="component" value="Unassembled WGS sequence"/>
</dbReference>
<sequence length="200" mass="23355">MVARFFSKTGHIATVVLEDRRTVNADWYTTGAKHSELITLCYTKESLLIEKLQTCAEWRYPLDFYSFRLIVKTVNRFKNNLPSPAFASSFMYRRNDKLAVRFNQNIKRSRVAVAPQEEETLCLDNSSLLGNNVRFVFFLLLPENFTHLTQPHDIAFFRPSKIASRKIFFKWKAFFQLLHEIEVNSATNIKFLQSRDCAIG</sequence>
<keyword evidence="2" id="KW-1185">Reference proteome</keyword>
<proteinExistence type="predicted"/>
<protein>
    <submittedName>
        <fullName evidence="1">Uncharacterized protein</fullName>
    </submittedName>
</protein>